<comment type="caution">
    <text evidence="2">The sequence shown here is derived from an EMBL/GenBank/DDBJ whole genome shotgun (WGS) entry which is preliminary data.</text>
</comment>
<dbReference type="EMBL" id="JAPTMU010000540">
    <property type="protein sequence ID" value="KAJ4918335.1"/>
    <property type="molecule type" value="Genomic_DNA"/>
</dbReference>
<reference evidence="2" key="1">
    <citation type="submission" date="2022-11" db="EMBL/GenBank/DDBJ databases">
        <title>Chromosome-level genome of Pogonophryne albipinna.</title>
        <authorList>
            <person name="Jo E."/>
        </authorList>
    </citation>
    <scope>NUCLEOTIDE SEQUENCE</scope>
    <source>
        <strain evidence="2">SGF0006</strain>
        <tissue evidence="2">Muscle</tissue>
    </source>
</reference>
<feature type="compositionally biased region" description="Polar residues" evidence="1">
    <location>
        <begin position="12"/>
        <end position="37"/>
    </location>
</feature>
<dbReference type="AlphaFoldDB" id="A0AAD6A4T6"/>
<dbReference type="Proteomes" id="UP001219934">
    <property type="component" value="Unassembled WGS sequence"/>
</dbReference>
<protein>
    <submittedName>
        <fullName evidence="2">Uncharacterized protein</fullName>
    </submittedName>
</protein>
<evidence type="ECO:0000313" key="3">
    <source>
        <dbReference type="Proteomes" id="UP001219934"/>
    </source>
</evidence>
<evidence type="ECO:0000256" key="1">
    <source>
        <dbReference type="SAM" id="MobiDB-lite"/>
    </source>
</evidence>
<accession>A0AAD6A4T6</accession>
<evidence type="ECO:0000313" key="2">
    <source>
        <dbReference type="EMBL" id="KAJ4918335.1"/>
    </source>
</evidence>
<sequence length="144" mass="16478">MYRVTAAKYFKRSSQSRQGTVSESSFAHGTNISSSRGTAKHPRSGSLSHSPDQRTRASHWSAPRRTPPIPRGRLNPIGGSKYSGPAYQHLQEVDSSEREAEAQRGSRRSWLRIKLHMTYMHTNRKRTSRKLWLGKKRKKLPHTI</sequence>
<name>A0AAD6A4T6_9TELE</name>
<proteinExistence type="predicted"/>
<feature type="non-terminal residue" evidence="2">
    <location>
        <position position="1"/>
    </location>
</feature>
<feature type="compositionally biased region" description="Basic and acidic residues" evidence="1">
    <location>
        <begin position="91"/>
        <end position="104"/>
    </location>
</feature>
<keyword evidence="3" id="KW-1185">Reference proteome</keyword>
<feature type="region of interest" description="Disordered" evidence="1">
    <location>
        <begin position="1"/>
        <end position="107"/>
    </location>
</feature>
<gene>
    <name evidence="2" type="ORF">JOQ06_000147</name>
</gene>
<organism evidence="2 3">
    <name type="scientific">Pogonophryne albipinna</name>
    <dbReference type="NCBI Taxonomy" id="1090488"/>
    <lineage>
        <taxon>Eukaryota</taxon>
        <taxon>Metazoa</taxon>
        <taxon>Chordata</taxon>
        <taxon>Craniata</taxon>
        <taxon>Vertebrata</taxon>
        <taxon>Euteleostomi</taxon>
        <taxon>Actinopterygii</taxon>
        <taxon>Neopterygii</taxon>
        <taxon>Teleostei</taxon>
        <taxon>Neoteleostei</taxon>
        <taxon>Acanthomorphata</taxon>
        <taxon>Eupercaria</taxon>
        <taxon>Perciformes</taxon>
        <taxon>Notothenioidei</taxon>
        <taxon>Pogonophryne</taxon>
    </lineage>
</organism>